<protein>
    <submittedName>
        <fullName evidence="1">Zincin</fullName>
    </submittedName>
</protein>
<organism evidence="1 2">
    <name type="scientific">Thelephora ganbajun</name>
    <name type="common">Ganba fungus</name>
    <dbReference type="NCBI Taxonomy" id="370292"/>
    <lineage>
        <taxon>Eukaryota</taxon>
        <taxon>Fungi</taxon>
        <taxon>Dikarya</taxon>
        <taxon>Basidiomycota</taxon>
        <taxon>Agaricomycotina</taxon>
        <taxon>Agaricomycetes</taxon>
        <taxon>Thelephorales</taxon>
        <taxon>Thelephoraceae</taxon>
        <taxon>Thelephora</taxon>
    </lineage>
</organism>
<dbReference type="Proteomes" id="UP000886501">
    <property type="component" value="Unassembled WGS sequence"/>
</dbReference>
<proteinExistence type="predicted"/>
<evidence type="ECO:0000313" key="1">
    <source>
        <dbReference type="EMBL" id="KAF9648993.1"/>
    </source>
</evidence>
<name>A0ACB6ZHR0_THEGA</name>
<reference evidence="1" key="1">
    <citation type="submission" date="2019-10" db="EMBL/GenBank/DDBJ databases">
        <authorList>
            <consortium name="DOE Joint Genome Institute"/>
            <person name="Kuo A."/>
            <person name="Miyauchi S."/>
            <person name="Kiss E."/>
            <person name="Drula E."/>
            <person name="Kohler A."/>
            <person name="Sanchez-Garcia M."/>
            <person name="Andreopoulos B."/>
            <person name="Barry K.W."/>
            <person name="Bonito G."/>
            <person name="Buee M."/>
            <person name="Carver A."/>
            <person name="Chen C."/>
            <person name="Cichocki N."/>
            <person name="Clum A."/>
            <person name="Culley D."/>
            <person name="Crous P.W."/>
            <person name="Fauchery L."/>
            <person name="Girlanda M."/>
            <person name="Hayes R."/>
            <person name="Keri Z."/>
            <person name="Labutti K."/>
            <person name="Lipzen A."/>
            <person name="Lombard V."/>
            <person name="Magnuson J."/>
            <person name="Maillard F."/>
            <person name="Morin E."/>
            <person name="Murat C."/>
            <person name="Nolan M."/>
            <person name="Ohm R."/>
            <person name="Pangilinan J."/>
            <person name="Pereira M."/>
            <person name="Perotto S."/>
            <person name="Peter M."/>
            <person name="Riley R."/>
            <person name="Sitrit Y."/>
            <person name="Stielow B."/>
            <person name="Szollosi G."/>
            <person name="Zifcakova L."/>
            <person name="Stursova M."/>
            <person name="Spatafora J.W."/>
            <person name="Tedersoo L."/>
            <person name="Vaario L.-M."/>
            <person name="Yamada A."/>
            <person name="Yan M."/>
            <person name="Wang P."/>
            <person name="Xu J."/>
            <person name="Bruns T."/>
            <person name="Baldrian P."/>
            <person name="Vilgalys R."/>
            <person name="Henrissat B."/>
            <person name="Grigoriev I.V."/>
            <person name="Hibbett D."/>
            <person name="Nagy L.G."/>
            <person name="Martin F.M."/>
        </authorList>
    </citation>
    <scope>NUCLEOTIDE SEQUENCE</scope>
    <source>
        <strain evidence="1">P2</strain>
    </source>
</reference>
<keyword evidence="2" id="KW-1185">Reference proteome</keyword>
<dbReference type="EMBL" id="MU118004">
    <property type="protein sequence ID" value="KAF9648993.1"/>
    <property type="molecule type" value="Genomic_DNA"/>
</dbReference>
<accession>A0ACB6ZHR0</accession>
<sequence length="926" mass="104438">MAIPRNDEERTSLLGDGERENGDAHDAPRSLGQRLGDALREPLTPLTILLLVACLLFLLLSSVFIGLFAGTKHNLNLEKGKHKGEDHTVTLTYTTTGTTVVTSLSSTQSTKTQFSTIYSGTTSTATKVSTSTYTTTSISTRIFTATSTETETETKTKVETKIETKTLPPVPVPTPTRGPDVPVSCVSADCIMLSAAVLSNLDTSADPCNSFYDFANRGWMKSHPIPSDKGSVANFGLLADENRQIIKRFLEGNVESAMDSESSYDHQILKKLRDLYGSCMNEKELNKRGIKPLLEVVEEIQTLYRRGPERVAGNLMDRRGLTAVMAFLHSRGIGGLFDFYFDGDVKENPDMMTLWFSQPDLGLPTKEYYEEKDITNLYQEVIEKLLTTIYVAEEEEEDERPDTLSRFFKKPVFRVLEETTWPPWPWPPWGGDDEPKTPYERATEHAKKIVQFERTLAKATLDLDILYGDPYATYNPVSVQNLSQTIPQVHFETYFTAFAPRNHPQKIIVTSYEYAKKLGKLLDDTPAQVIEAYLVTRAALELSPHLGLETDAWKAQRTLAEALQGIKKGAVGDRSEYCVEKVEEAMGFAAGRYFANETFGGDSREKGEKVIFDIIRAFKHSLEDIEWMDEESARAARKKADNIRVKVGYPLSPNTTSAASIARYYSLVKIKDDKFFENMLNAAMNDEIKAWQKLGKSRDIQEWEMYPSMVNAYFSPPANEIVFPAGIMRPPFFSRAWPTYMNYGAFGMVAAHELTHAFDSSGRLYNENGKLEEWWTEETSEGFNKRQKCISKQYSKYTIDDGKGGKAYVNGELQVFLTSTENIGDSGLIQAFRAWKAQFDDDDENEYLLPGLDYTREQLFFIAFGRVWATNMRPEAAIARLRSDPHSPARWRVDGTLRNIPEFAKAFDCPKGSPMNPGKDDRCLLW</sequence>
<comment type="caution">
    <text evidence="1">The sequence shown here is derived from an EMBL/GenBank/DDBJ whole genome shotgun (WGS) entry which is preliminary data.</text>
</comment>
<reference evidence="1" key="2">
    <citation type="journal article" date="2020" name="Nat. Commun.">
        <title>Large-scale genome sequencing of mycorrhizal fungi provides insights into the early evolution of symbiotic traits.</title>
        <authorList>
            <person name="Miyauchi S."/>
            <person name="Kiss E."/>
            <person name="Kuo A."/>
            <person name="Drula E."/>
            <person name="Kohler A."/>
            <person name="Sanchez-Garcia M."/>
            <person name="Morin E."/>
            <person name="Andreopoulos B."/>
            <person name="Barry K.W."/>
            <person name="Bonito G."/>
            <person name="Buee M."/>
            <person name="Carver A."/>
            <person name="Chen C."/>
            <person name="Cichocki N."/>
            <person name="Clum A."/>
            <person name="Culley D."/>
            <person name="Crous P.W."/>
            <person name="Fauchery L."/>
            <person name="Girlanda M."/>
            <person name="Hayes R.D."/>
            <person name="Keri Z."/>
            <person name="LaButti K."/>
            <person name="Lipzen A."/>
            <person name="Lombard V."/>
            <person name="Magnuson J."/>
            <person name="Maillard F."/>
            <person name="Murat C."/>
            <person name="Nolan M."/>
            <person name="Ohm R.A."/>
            <person name="Pangilinan J."/>
            <person name="Pereira M.F."/>
            <person name="Perotto S."/>
            <person name="Peter M."/>
            <person name="Pfister S."/>
            <person name="Riley R."/>
            <person name="Sitrit Y."/>
            <person name="Stielow J.B."/>
            <person name="Szollosi G."/>
            <person name="Zifcakova L."/>
            <person name="Stursova M."/>
            <person name="Spatafora J.W."/>
            <person name="Tedersoo L."/>
            <person name="Vaario L.M."/>
            <person name="Yamada A."/>
            <person name="Yan M."/>
            <person name="Wang P."/>
            <person name="Xu J."/>
            <person name="Bruns T."/>
            <person name="Baldrian P."/>
            <person name="Vilgalys R."/>
            <person name="Dunand C."/>
            <person name="Henrissat B."/>
            <person name="Grigoriev I.V."/>
            <person name="Hibbett D."/>
            <person name="Nagy L.G."/>
            <person name="Martin F.M."/>
        </authorList>
    </citation>
    <scope>NUCLEOTIDE SEQUENCE</scope>
    <source>
        <strain evidence="1">P2</strain>
    </source>
</reference>
<evidence type="ECO:0000313" key="2">
    <source>
        <dbReference type="Proteomes" id="UP000886501"/>
    </source>
</evidence>
<gene>
    <name evidence="1" type="ORF">BDM02DRAFT_3186629</name>
</gene>